<evidence type="ECO:0000256" key="3">
    <source>
        <dbReference type="ARBA" id="ARBA00023015"/>
    </source>
</evidence>
<evidence type="ECO:0000256" key="2">
    <source>
        <dbReference type="ARBA" id="ARBA00022898"/>
    </source>
</evidence>
<dbReference type="InterPro" id="IPR051446">
    <property type="entry name" value="HTH_trans_reg/aminotransferase"/>
</dbReference>
<dbReference type="PRINTS" id="PR00035">
    <property type="entry name" value="HTHGNTR"/>
</dbReference>
<sequence>MGKSGSAGPLMTLDINRFNGVPLHLQISEALRKAVSNGQLQGGERLPSTRSLAGDWSVSRNTVLQVFETLISEGYLEARVGDGTYVKRQVLGDFTATSATDERPLETKASYPFRGLSQRGKALIAHRLGGLTERPTLFMPDVPDLQAFPIRSWLRLMNEVSGRLKGDILVNVSNAGYEPLRDAIAQHLRTARGMMVESRQVIITTGSQQSLDLLARLLVDRGDPVWLEEPGYVGARAALMANGCSVLPIPTDEEGINIDLGRSKFPTPRMVLVSPSRHYPLGGTLSAERREELLDLSRTTGAWILEDDYDCEFRYRGQPFAALQSVDRDGRVVSIGTFSKTLLPSFRLGFVVVPIDLADDFAKARAVIDRHAPIMEQMVLAEFMHRGLYSAHIRRMRSLYAERQAAMLQLLDETLSYTPPEFECAGGMHFVLPFKEGVDDTAVAHELWKDRIVSRPLSMYFSGRRKCSGLLLGFAAFRAEDILAAGKHLAGLGDLIRRND</sequence>
<evidence type="ECO:0000256" key="4">
    <source>
        <dbReference type="ARBA" id="ARBA00023125"/>
    </source>
</evidence>
<keyword evidence="5" id="KW-0804">Transcription</keyword>
<dbReference type="CDD" id="cd00609">
    <property type="entry name" value="AAT_like"/>
    <property type="match status" value="1"/>
</dbReference>
<dbReference type="AlphaFoldDB" id="Q6N9Z2"/>
<dbReference type="InterPro" id="IPR036388">
    <property type="entry name" value="WH-like_DNA-bd_sf"/>
</dbReference>
<organism evidence="7">
    <name type="scientific">Rhodopseudomonas palustris (strain ATCC BAA-98 / CGA009)</name>
    <dbReference type="NCBI Taxonomy" id="258594"/>
    <lineage>
        <taxon>Bacteria</taxon>
        <taxon>Pseudomonadati</taxon>
        <taxon>Pseudomonadota</taxon>
        <taxon>Alphaproteobacteria</taxon>
        <taxon>Hyphomicrobiales</taxon>
        <taxon>Nitrobacteraceae</taxon>
        <taxon>Rhodopseudomonas</taxon>
    </lineage>
</organism>
<dbReference type="PhylomeDB" id="Q6N9Z2"/>
<feature type="domain" description="HTH gntR-type" evidence="6">
    <location>
        <begin position="21"/>
        <end position="89"/>
    </location>
</feature>
<dbReference type="HOGENOM" id="CLU_017584_0_1_5"/>
<evidence type="ECO:0000256" key="5">
    <source>
        <dbReference type="ARBA" id="ARBA00023163"/>
    </source>
</evidence>
<dbReference type="PROSITE" id="PS50949">
    <property type="entry name" value="HTH_GNTR"/>
    <property type="match status" value="1"/>
</dbReference>
<name>Q6N9Z2_RHOPA</name>
<dbReference type="GO" id="GO:0030170">
    <property type="term" value="F:pyridoxal phosphate binding"/>
    <property type="evidence" value="ECO:0007669"/>
    <property type="project" value="InterPro"/>
</dbReference>
<dbReference type="Gene3D" id="1.10.10.10">
    <property type="entry name" value="Winged helix-like DNA-binding domain superfamily/Winged helix DNA-binding domain"/>
    <property type="match status" value="1"/>
</dbReference>
<dbReference type="EMBL" id="BX572597">
    <property type="protein sequence ID" value="CAE26837.1"/>
    <property type="molecule type" value="Genomic_DNA"/>
</dbReference>
<accession>Q6N9Z2</accession>
<dbReference type="SMART" id="SM00345">
    <property type="entry name" value="HTH_GNTR"/>
    <property type="match status" value="1"/>
</dbReference>
<evidence type="ECO:0000259" key="6">
    <source>
        <dbReference type="PROSITE" id="PS50949"/>
    </source>
</evidence>
<keyword evidence="3" id="KW-0805">Transcription regulation</keyword>
<keyword evidence="7" id="KW-0032">Aminotransferase</keyword>
<dbReference type="PANTHER" id="PTHR46577:SF1">
    <property type="entry name" value="HTH-TYPE TRANSCRIPTIONAL REGULATORY PROTEIN GABR"/>
    <property type="match status" value="1"/>
</dbReference>
<dbReference type="InterPro" id="IPR015424">
    <property type="entry name" value="PyrdxlP-dep_Trfase"/>
</dbReference>
<reference evidence="7" key="1">
    <citation type="journal article" date="2004" name="Nat. Biotechnol.">
        <title>Complete genome sequence of the metabolically versatile photosynthetic bacterium Rhodopseudomonas palustris.</title>
        <authorList>
            <person name="Larimer F.W."/>
            <person name="Chain P."/>
            <person name="Hauser L."/>
            <person name="Lamerdin J."/>
            <person name="Malfatti S."/>
            <person name="Do L."/>
            <person name="Land M.L."/>
            <person name="Pelletier D.A."/>
            <person name="Beatty J.T."/>
            <person name="Lang A.S."/>
            <person name="Tabita F.R."/>
            <person name="Gibson J.L."/>
            <person name="Hanson T.E."/>
            <person name="Bobst C."/>
            <person name="Torres J.L."/>
            <person name="Peres C."/>
            <person name="Harrison F.H."/>
            <person name="Gibson J."/>
            <person name="Harwood C.S."/>
        </authorList>
    </citation>
    <scope>NUCLEOTIDE SEQUENCE [LARGE SCALE GENOMIC DNA]</scope>
    <source>
        <strain evidence="7">CGA009</strain>
    </source>
</reference>
<dbReference type="STRING" id="258594.RPA1394"/>
<keyword evidence="2" id="KW-0663">Pyridoxal phosphate</keyword>
<keyword evidence="7" id="KW-0808">Transferase</keyword>
<dbReference type="SUPFAM" id="SSF46785">
    <property type="entry name" value="Winged helix' DNA-binding domain"/>
    <property type="match status" value="1"/>
</dbReference>
<dbReference type="GO" id="GO:0008483">
    <property type="term" value="F:transaminase activity"/>
    <property type="evidence" value="ECO:0007669"/>
    <property type="project" value="UniProtKB-KW"/>
</dbReference>
<dbReference type="InterPro" id="IPR004839">
    <property type="entry name" value="Aminotransferase_I/II_large"/>
</dbReference>
<comment type="similarity">
    <text evidence="1">In the C-terminal section; belongs to the class-I pyridoxal-phosphate-dependent aminotransferase family.</text>
</comment>
<dbReference type="GO" id="GO:0003677">
    <property type="term" value="F:DNA binding"/>
    <property type="evidence" value="ECO:0007669"/>
    <property type="project" value="UniProtKB-KW"/>
</dbReference>
<dbReference type="InterPro" id="IPR000524">
    <property type="entry name" value="Tscrpt_reg_HTH_GntR"/>
</dbReference>
<dbReference type="CDD" id="cd07377">
    <property type="entry name" value="WHTH_GntR"/>
    <property type="match status" value="1"/>
</dbReference>
<dbReference type="InterPro" id="IPR015421">
    <property type="entry name" value="PyrdxlP-dep_Trfase_major"/>
</dbReference>
<dbReference type="Gene3D" id="3.40.640.10">
    <property type="entry name" value="Type I PLP-dependent aspartate aminotransferase-like (Major domain)"/>
    <property type="match status" value="1"/>
</dbReference>
<proteinExistence type="inferred from homology"/>
<evidence type="ECO:0000256" key="1">
    <source>
        <dbReference type="ARBA" id="ARBA00005384"/>
    </source>
</evidence>
<dbReference type="Pfam" id="PF00392">
    <property type="entry name" value="GntR"/>
    <property type="match status" value="1"/>
</dbReference>
<dbReference type="InterPro" id="IPR036390">
    <property type="entry name" value="WH_DNA-bd_sf"/>
</dbReference>
<dbReference type="SUPFAM" id="SSF53383">
    <property type="entry name" value="PLP-dependent transferases"/>
    <property type="match status" value="1"/>
</dbReference>
<gene>
    <name evidence="7" type="ordered locus">RPA1394</name>
</gene>
<dbReference type="PANTHER" id="PTHR46577">
    <property type="entry name" value="HTH-TYPE TRANSCRIPTIONAL REGULATORY PROTEIN GABR"/>
    <property type="match status" value="1"/>
</dbReference>
<protein>
    <submittedName>
        <fullName evidence="7">Transcriptional regulator, GntR family with aminotransferase domain</fullName>
    </submittedName>
</protein>
<dbReference type="eggNOG" id="COG1167">
    <property type="taxonomic scope" value="Bacteria"/>
</dbReference>
<dbReference type="GO" id="GO:0003700">
    <property type="term" value="F:DNA-binding transcription factor activity"/>
    <property type="evidence" value="ECO:0007669"/>
    <property type="project" value="InterPro"/>
</dbReference>
<evidence type="ECO:0000313" key="7">
    <source>
        <dbReference type="EMBL" id="CAE26837.1"/>
    </source>
</evidence>
<keyword evidence="4" id="KW-0238">DNA-binding</keyword>
<dbReference type="Pfam" id="PF00155">
    <property type="entry name" value="Aminotran_1_2"/>
    <property type="match status" value="1"/>
</dbReference>